<dbReference type="GO" id="GO:0089702">
    <property type="term" value="F:undecaprenyl-phosphate glucose phosphotransferase activity"/>
    <property type="evidence" value="ECO:0007669"/>
    <property type="project" value="TreeGrafter"/>
</dbReference>
<organism evidence="9 10">
    <name type="scientific">Moritella yayanosii</name>
    <dbReference type="NCBI Taxonomy" id="69539"/>
    <lineage>
        <taxon>Bacteria</taxon>
        <taxon>Pseudomonadati</taxon>
        <taxon>Pseudomonadota</taxon>
        <taxon>Gammaproteobacteria</taxon>
        <taxon>Alteromonadales</taxon>
        <taxon>Moritellaceae</taxon>
        <taxon>Moritella</taxon>
    </lineage>
</organism>
<dbReference type="Pfam" id="PF02397">
    <property type="entry name" value="Bac_transf"/>
    <property type="match status" value="1"/>
</dbReference>
<dbReference type="Pfam" id="PF13727">
    <property type="entry name" value="CoA_binding_3"/>
    <property type="match status" value="1"/>
</dbReference>
<gene>
    <name evidence="9" type="primary">wcaJ</name>
    <name evidence="9" type="ORF">MORIYA_3308</name>
</gene>
<keyword evidence="10" id="KW-1185">Reference proteome</keyword>
<dbReference type="InterPro" id="IPR036291">
    <property type="entry name" value="NAD(P)-bd_dom_sf"/>
</dbReference>
<sequence>MKASRTFKISSNTYSFLYRLLDIATIVGSFWLALAIYGITSHDNYLIAMLITLVVYLYTAEFFEIYRTWRVNQFQQMVLTTWAALIVAFLSLILSLFLVKQTSDFSRVTIAIWFSQAFVLMFSWRYLNHKWKVTRRKLGFNLQKMAIIGATERGEKLFNEVAKHNELGYDFVGFYDDRDESRTYNNLTIMGNIDQAVDEARDGKVDVLFIALPSIAEQRLLDIILKLGDTTVDVHIVPDLVMSGLMHARIDHIGQVDTLSVFESPYLGAKNWIKRLEDIIVSLLIILLIAPLLLAIAVGIKLTSKGPVLFKQRRYGLRGEEIQVWKFRSMTVMEDNDKVIQATRNDARITPFGGFLRRTSLDELPQFFNVLAGHMSVVGPRPHAVAHNEEYRGQVQYYMLRHQVKPGITGWAQISGWRGETDTLEKMEKRIEFDLQYIRHWTVFFDIKIIFLTIFKGFVNKNAY</sequence>
<evidence type="ECO:0000256" key="4">
    <source>
        <dbReference type="ARBA" id="ARBA00022692"/>
    </source>
</evidence>
<protein>
    <submittedName>
        <fullName evidence="9">Putative UDP-sugar lipid carrier transferase</fullName>
    </submittedName>
</protein>
<evidence type="ECO:0000256" key="5">
    <source>
        <dbReference type="ARBA" id="ARBA00022989"/>
    </source>
</evidence>
<keyword evidence="6 7" id="KW-0472">Membrane</keyword>
<dbReference type="AlphaFoldDB" id="A0A330LSP6"/>
<evidence type="ECO:0000259" key="8">
    <source>
        <dbReference type="Pfam" id="PF02397"/>
    </source>
</evidence>
<feature type="transmembrane region" description="Helical" evidence="7">
    <location>
        <begin position="105"/>
        <end position="127"/>
    </location>
</feature>
<accession>A0A330LSP6</accession>
<dbReference type="GO" id="GO:0009242">
    <property type="term" value="P:colanic acid biosynthetic process"/>
    <property type="evidence" value="ECO:0007669"/>
    <property type="project" value="TreeGrafter"/>
</dbReference>
<dbReference type="NCBIfam" id="TIGR03023">
    <property type="entry name" value="WcaJ_sugtrans"/>
    <property type="match status" value="1"/>
</dbReference>
<dbReference type="PROSITE" id="PS00778">
    <property type="entry name" value="HIS_ACID_PHOSPHAT_2"/>
    <property type="match status" value="1"/>
</dbReference>
<dbReference type="InterPro" id="IPR033379">
    <property type="entry name" value="Acid_Pase_AS"/>
</dbReference>
<dbReference type="EMBL" id="LS483250">
    <property type="protein sequence ID" value="SQD79763.1"/>
    <property type="molecule type" value="Genomic_DNA"/>
</dbReference>
<keyword evidence="5 7" id="KW-1133">Transmembrane helix</keyword>
<dbReference type="PANTHER" id="PTHR30576:SF21">
    <property type="entry name" value="UDP-GLUCOSE:UNDECAPRENYL-PHOSPHATE GLUCOSE-1-PHOSPHATE TRANSFERASE"/>
    <property type="match status" value="1"/>
</dbReference>
<comment type="subcellular location">
    <subcellularLocation>
        <location evidence="1">Membrane</location>
        <topology evidence="1">Multi-pass membrane protein</topology>
    </subcellularLocation>
</comment>
<evidence type="ECO:0000256" key="6">
    <source>
        <dbReference type="ARBA" id="ARBA00023136"/>
    </source>
</evidence>
<evidence type="ECO:0000256" key="1">
    <source>
        <dbReference type="ARBA" id="ARBA00004141"/>
    </source>
</evidence>
<evidence type="ECO:0000313" key="10">
    <source>
        <dbReference type="Proteomes" id="UP000250163"/>
    </source>
</evidence>
<evidence type="ECO:0000256" key="3">
    <source>
        <dbReference type="ARBA" id="ARBA00022679"/>
    </source>
</evidence>
<dbReference type="InterPro" id="IPR003362">
    <property type="entry name" value="Bact_transf"/>
</dbReference>
<dbReference type="KEGG" id="mya:MORIYA_3308"/>
<dbReference type="InterPro" id="IPR017473">
    <property type="entry name" value="Undecaprenyl-P_gluc_Ptfrase"/>
</dbReference>
<keyword evidence="3 9" id="KW-0808">Transferase</keyword>
<keyword evidence="4 7" id="KW-0812">Transmembrane</keyword>
<dbReference type="GO" id="GO:0016020">
    <property type="term" value="C:membrane"/>
    <property type="evidence" value="ECO:0007669"/>
    <property type="project" value="UniProtKB-SubCell"/>
</dbReference>
<dbReference type="Gene3D" id="3.40.50.720">
    <property type="entry name" value="NAD(P)-binding Rossmann-like Domain"/>
    <property type="match status" value="1"/>
</dbReference>
<feature type="transmembrane region" description="Helical" evidence="7">
    <location>
        <begin position="20"/>
        <end position="39"/>
    </location>
</feature>
<dbReference type="PANTHER" id="PTHR30576">
    <property type="entry name" value="COLANIC BIOSYNTHESIS UDP-GLUCOSE LIPID CARRIER TRANSFERASE"/>
    <property type="match status" value="1"/>
</dbReference>
<feature type="transmembrane region" description="Helical" evidence="7">
    <location>
        <begin position="78"/>
        <end position="99"/>
    </location>
</feature>
<evidence type="ECO:0000313" key="9">
    <source>
        <dbReference type="EMBL" id="SQD79763.1"/>
    </source>
</evidence>
<feature type="domain" description="Bacterial sugar transferase" evidence="8">
    <location>
        <begin position="274"/>
        <end position="457"/>
    </location>
</feature>
<dbReference type="InterPro" id="IPR017475">
    <property type="entry name" value="EPS_sugar_tfrase"/>
</dbReference>
<reference evidence="10" key="1">
    <citation type="submission" date="2018-05" db="EMBL/GenBank/DDBJ databases">
        <authorList>
            <person name="Cea G.-C."/>
            <person name="William W."/>
        </authorList>
    </citation>
    <scope>NUCLEOTIDE SEQUENCE [LARGE SCALE GENOMIC DNA]</scope>
    <source>
        <strain evidence="10">DB21MT 5</strain>
    </source>
</reference>
<dbReference type="RefSeq" id="WP_112716636.1">
    <property type="nucleotide sequence ID" value="NZ_LS483250.1"/>
</dbReference>
<dbReference type="OrthoDB" id="9808602at2"/>
<proteinExistence type="inferred from homology"/>
<feature type="transmembrane region" description="Helical" evidence="7">
    <location>
        <begin position="279"/>
        <end position="300"/>
    </location>
</feature>
<evidence type="ECO:0000256" key="2">
    <source>
        <dbReference type="ARBA" id="ARBA00006464"/>
    </source>
</evidence>
<dbReference type="NCBIfam" id="TIGR03025">
    <property type="entry name" value="EPS_sugtrans"/>
    <property type="match status" value="1"/>
</dbReference>
<feature type="transmembrane region" description="Helical" evidence="7">
    <location>
        <begin position="45"/>
        <end position="66"/>
    </location>
</feature>
<evidence type="ECO:0000256" key="7">
    <source>
        <dbReference type="SAM" id="Phobius"/>
    </source>
</evidence>
<dbReference type="SUPFAM" id="SSF51735">
    <property type="entry name" value="NAD(P)-binding Rossmann-fold domains"/>
    <property type="match status" value="1"/>
</dbReference>
<name>A0A330LSP6_9GAMM</name>
<dbReference type="Proteomes" id="UP000250163">
    <property type="component" value="Chromosome MORIYA"/>
</dbReference>
<comment type="similarity">
    <text evidence="2">Belongs to the bacterial sugar transferase family.</text>
</comment>